<evidence type="ECO:0000313" key="4">
    <source>
        <dbReference type="Proteomes" id="UP000758603"/>
    </source>
</evidence>
<dbReference type="AlphaFoldDB" id="A0A9P8UHS7"/>
<dbReference type="EMBL" id="JAGPXC010000006">
    <property type="protein sequence ID" value="KAH6652370.1"/>
    <property type="molecule type" value="Genomic_DNA"/>
</dbReference>
<dbReference type="OrthoDB" id="4870729at2759"/>
<keyword evidence="4" id="KW-1185">Reference proteome</keyword>
<gene>
    <name evidence="3" type="ORF">BKA67DRAFT_538185</name>
</gene>
<dbReference type="GeneID" id="70129333"/>
<feature type="signal peptide" evidence="2">
    <location>
        <begin position="1"/>
        <end position="19"/>
    </location>
</feature>
<accession>A0A9P8UHS7</accession>
<evidence type="ECO:0000256" key="2">
    <source>
        <dbReference type="SAM" id="SignalP"/>
    </source>
</evidence>
<name>A0A9P8UHS7_9PEZI</name>
<evidence type="ECO:0000313" key="3">
    <source>
        <dbReference type="EMBL" id="KAH6652370.1"/>
    </source>
</evidence>
<dbReference type="RefSeq" id="XP_045956648.1">
    <property type="nucleotide sequence ID" value="XM_046100441.1"/>
</dbReference>
<proteinExistence type="predicted"/>
<organism evidence="3 4">
    <name type="scientific">Truncatella angustata</name>
    <dbReference type="NCBI Taxonomy" id="152316"/>
    <lineage>
        <taxon>Eukaryota</taxon>
        <taxon>Fungi</taxon>
        <taxon>Dikarya</taxon>
        <taxon>Ascomycota</taxon>
        <taxon>Pezizomycotina</taxon>
        <taxon>Sordariomycetes</taxon>
        <taxon>Xylariomycetidae</taxon>
        <taxon>Amphisphaeriales</taxon>
        <taxon>Sporocadaceae</taxon>
        <taxon>Truncatella</taxon>
    </lineage>
</organism>
<evidence type="ECO:0000256" key="1">
    <source>
        <dbReference type="SAM" id="MobiDB-lite"/>
    </source>
</evidence>
<dbReference type="Proteomes" id="UP000758603">
    <property type="component" value="Unassembled WGS sequence"/>
</dbReference>
<feature type="chain" id="PRO_5040140182" evidence="2">
    <location>
        <begin position="20"/>
        <end position="120"/>
    </location>
</feature>
<protein>
    <submittedName>
        <fullName evidence="3">Uncharacterized protein</fullName>
    </submittedName>
</protein>
<keyword evidence="2" id="KW-0732">Signal</keyword>
<feature type="region of interest" description="Disordered" evidence="1">
    <location>
        <begin position="66"/>
        <end position="87"/>
    </location>
</feature>
<sequence length="120" mass="11441">MKTVQLVAALSALAAGAHASANTSTTVVCSACPSHASTPDIVTRSPVPTVSCTAAPLTVISSTVSSSNATSHAGTGAWSTSTATGPSSSSTYAAVTAGGDHMIGSFSGALGLAAVIAYLA</sequence>
<reference evidence="3" key="1">
    <citation type="journal article" date="2021" name="Nat. Commun.">
        <title>Genetic determinants of endophytism in the Arabidopsis root mycobiome.</title>
        <authorList>
            <person name="Mesny F."/>
            <person name="Miyauchi S."/>
            <person name="Thiergart T."/>
            <person name="Pickel B."/>
            <person name="Atanasova L."/>
            <person name="Karlsson M."/>
            <person name="Huettel B."/>
            <person name="Barry K.W."/>
            <person name="Haridas S."/>
            <person name="Chen C."/>
            <person name="Bauer D."/>
            <person name="Andreopoulos W."/>
            <person name="Pangilinan J."/>
            <person name="LaButti K."/>
            <person name="Riley R."/>
            <person name="Lipzen A."/>
            <person name="Clum A."/>
            <person name="Drula E."/>
            <person name="Henrissat B."/>
            <person name="Kohler A."/>
            <person name="Grigoriev I.V."/>
            <person name="Martin F.M."/>
            <person name="Hacquard S."/>
        </authorList>
    </citation>
    <scope>NUCLEOTIDE SEQUENCE</scope>
    <source>
        <strain evidence="3">MPI-SDFR-AT-0073</strain>
    </source>
</reference>
<comment type="caution">
    <text evidence="3">The sequence shown here is derived from an EMBL/GenBank/DDBJ whole genome shotgun (WGS) entry which is preliminary data.</text>
</comment>